<accession>A0A3N6MV19</accession>
<dbReference type="InterPro" id="IPR036097">
    <property type="entry name" value="HisK_dim/P_sf"/>
</dbReference>
<dbReference type="Pfam" id="PF00512">
    <property type="entry name" value="HisKA"/>
    <property type="match status" value="1"/>
</dbReference>
<dbReference type="GO" id="GO:0007234">
    <property type="term" value="P:osmosensory signaling via phosphorelay pathway"/>
    <property type="evidence" value="ECO:0007669"/>
    <property type="project" value="TreeGrafter"/>
</dbReference>
<evidence type="ECO:0000256" key="5">
    <source>
        <dbReference type="ARBA" id="ARBA00022679"/>
    </source>
</evidence>
<dbReference type="PRINTS" id="PR00344">
    <property type="entry name" value="BCTRLSENSOR"/>
</dbReference>
<dbReference type="NCBIfam" id="TIGR00229">
    <property type="entry name" value="sensory_box"/>
    <property type="match status" value="1"/>
</dbReference>
<dbReference type="GO" id="GO:0000155">
    <property type="term" value="F:phosphorelay sensor kinase activity"/>
    <property type="evidence" value="ECO:0007669"/>
    <property type="project" value="InterPro"/>
</dbReference>
<evidence type="ECO:0000256" key="11">
    <source>
        <dbReference type="ARBA" id="ARBA00023012"/>
    </source>
</evidence>
<dbReference type="InterPro" id="IPR003661">
    <property type="entry name" value="HisK_dim/P_dom"/>
</dbReference>
<evidence type="ECO:0000256" key="12">
    <source>
        <dbReference type="ARBA" id="ARBA00023136"/>
    </source>
</evidence>
<evidence type="ECO:0000256" key="9">
    <source>
        <dbReference type="ARBA" id="ARBA00022840"/>
    </source>
</evidence>
<dbReference type="SUPFAM" id="SSF55785">
    <property type="entry name" value="PYP-like sensor domain (PAS domain)"/>
    <property type="match status" value="1"/>
</dbReference>
<proteinExistence type="predicted"/>
<evidence type="ECO:0000256" key="6">
    <source>
        <dbReference type="ARBA" id="ARBA00022692"/>
    </source>
</evidence>
<dbReference type="EMBL" id="REFY01000004">
    <property type="protein sequence ID" value="RQG89262.1"/>
    <property type="molecule type" value="Genomic_DNA"/>
</dbReference>
<keyword evidence="4" id="KW-0597">Phosphoprotein</keyword>
<keyword evidence="9" id="KW-0067">ATP-binding</keyword>
<dbReference type="Pfam" id="PF08448">
    <property type="entry name" value="PAS_4"/>
    <property type="match status" value="1"/>
</dbReference>
<feature type="domain" description="PAS" evidence="14">
    <location>
        <begin position="1"/>
        <end position="69"/>
    </location>
</feature>
<dbReference type="InterPro" id="IPR013656">
    <property type="entry name" value="PAS_4"/>
</dbReference>
<keyword evidence="12" id="KW-0472">Membrane</keyword>
<evidence type="ECO:0000256" key="10">
    <source>
        <dbReference type="ARBA" id="ARBA00022989"/>
    </source>
</evidence>
<dbReference type="EC" id="2.7.13.3" evidence="3"/>
<dbReference type="Pfam" id="PF02518">
    <property type="entry name" value="HATPase_c"/>
    <property type="match status" value="1"/>
</dbReference>
<gene>
    <name evidence="15" type="ORF">EA462_10440</name>
</gene>
<dbReference type="GO" id="GO:0000156">
    <property type="term" value="F:phosphorelay response regulator activity"/>
    <property type="evidence" value="ECO:0007669"/>
    <property type="project" value="TreeGrafter"/>
</dbReference>
<dbReference type="Gene3D" id="3.30.450.20">
    <property type="entry name" value="PAS domain"/>
    <property type="match status" value="1"/>
</dbReference>
<dbReference type="SUPFAM" id="SSF55874">
    <property type="entry name" value="ATPase domain of HSP90 chaperone/DNA topoisomerase II/histidine kinase"/>
    <property type="match status" value="1"/>
</dbReference>
<dbReference type="InterPro" id="IPR005467">
    <property type="entry name" value="His_kinase_dom"/>
</dbReference>
<keyword evidence="6" id="KW-0812">Transmembrane</keyword>
<dbReference type="InterPro" id="IPR050351">
    <property type="entry name" value="BphY/WalK/GraS-like"/>
</dbReference>
<evidence type="ECO:0000256" key="2">
    <source>
        <dbReference type="ARBA" id="ARBA00004141"/>
    </source>
</evidence>
<dbReference type="GO" id="GO:0016020">
    <property type="term" value="C:membrane"/>
    <property type="evidence" value="ECO:0007669"/>
    <property type="project" value="UniProtKB-SubCell"/>
</dbReference>
<dbReference type="CDD" id="cd16936">
    <property type="entry name" value="HATPase_RsbW-like"/>
    <property type="match status" value="1"/>
</dbReference>
<dbReference type="PROSITE" id="PS50109">
    <property type="entry name" value="HIS_KIN"/>
    <property type="match status" value="1"/>
</dbReference>
<dbReference type="InterPro" id="IPR003594">
    <property type="entry name" value="HATPase_dom"/>
</dbReference>
<dbReference type="Gene3D" id="1.10.287.130">
    <property type="match status" value="1"/>
</dbReference>
<dbReference type="GO" id="GO:0030295">
    <property type="term" value="F:protein kinase activator activity"/>
    <property type="evidence" value="ECO:0007669"/>
    <property type="project" value="TreeGrafter"/>
</dbReference>
<sequence>MLPAEFDNLDVGITLHDSETGAVLDVNEELEKLYGYSRAELRSMTVGEYTAPSTRFTQEKALDRIRAAAAGESQVFEWHVERSNGELLWVSVHLSETVLDGVSCVLAEVYDITDFKARERRLRLLSRVLRHNLRNEMTVLRGYAELLTEAIEEETLEEQAETIFEIATEVGELSDSIRQIEEIATPDATKRSPTNLRDVVVSVTGTVPDEYPETDLSVETSEDVWVVADRSIRYAITHAIENAIEHNDRESPTVSVTIDDDPEAGRGVVRIADNGPEIPNVEIDVLDENTDPNEVYHGSGVGLWVMKWCVDSLGGSLEFESNSPRGNVVSISLPRVDP</sequence>
<dbReference type="InterPro" id="IPR035965">
    <property type="entry name" value="PAS-like_dom_sf"/>
</dbReference>
<reference evidence="15 16" key="1">
    <citation type="submission" date="2018-10" db="EMBL/GenBank/DDBJ databases">
        <title>Natrarchaeobius chitinivorans gen. nov., sp. nov., and Natrarchaeobius haloalkaliphilus sp. nov., alkaliphilic, chitin-utilizing haloarchaea from hypersaline alkaline lakes.</title>
        <authorList>
            <person name="Sorokin D.Y."/>
            <person name="Elcheninov A.G."/>
            <person name="Kostrikina N.A."/>
            <person name="Bale N.J."/>
            <person name="Sinninghe Damste J.S."/>
            <person name="Khijniak T.V."/>
            <person name="Kublanov I.V."/>
            <person name="Toshchakov S.V."/>
        </authorList>
    </citation>
    <scope>NUCLEOTIDE SEQUENCE [LARGE SCALE GENOMIC DNA]</scope>
    <source>
        <strain evidence="15 16">AArcht-Sl</strain>
    </source>
</reference>
<dbReference type="PROSITE" id="PS50112">
    <property type="entry name" value="PAS"/>
    <property type="match status" value="1"/>
</dbReference>
<name>A0A3N6MV19_9EURY</name>
<dbReference type="GO" id="GO:0005524">
    <property type="term" value="F:ATP binding"/>
    <property type="evidence" value="ECO:0007669"/>
    <property type="project" value="UniProtKB-KW"/>
</dbReference>
<keyword evidence="8 15" id="KW-0418">Kinase</keyword>
<feature type="domain" description="Histidine kinase" evidence="13">
    <location>
        <begin position="128"/>
        <end position="337"/>
    </location>
</feature>
<dbReference type="PANTHER" id="PTHR42878:SF7">
    <property type="entry name" value="SENSOR HISTIDINE KINASE GLRK"/>
    <property type="match status" value="1"/>
</dbReference>
<dbReference type="InterPro" id="IPR004358">
    <property type="entry name" value="Sig_transdc_His_kin-like_C"/>
</dbReference>
<evidence type="ECO:0000256" key="4">
    <source>
        <dbReference type="ARBA" id="ARBA00022553"/>
    </source>
</evidence>
<keyword evidence="16" id="KW-1185">Reference proteome</keyword>
<keyword evidence="10" id="KW-1133">Transmembrane helix</keyword>
<keyword evidence="5" id="KW-0808">Transferase</keyword>
<comment type="caution">
    <text evidence="15">The sequence shown here is derived from an EMBL/GenBank/DDBJ whole genome shotgun (WGS) entry which is preliminary data.</text>
</comment>
<protein>
    <recommendedName>
        <fullName evidence="3">histidine kinase</fullName>
        <ecNumber evidence="3">2.7.13.3</ecNumber>
    </recommendedName>
</protein>
<evidence type="ECO:0000256" key="8">
    <source>
        <dbReference type="ARBA" id="ARBA00022777"/>
    </source>
</evidence>
<evidence type="ECO:0000256" key="3">
    <source>
        <dbReference type="ARBA" id="ARBA00012438"/>
    </source>
</evidence>
<evidence type="ECO:0000256" key="7">
    <source>
        <dbReference type="ARBA" id="ARBA00022741"/>
    </source>
</evidence>
<keyword evidence="7" id="KW-0547">Nucleotide-binding</keyword>
<evidence type="ECO:0000313" key="16">
    <source>
        <dbReference type="Proteomes" id="UP000273828"/>
    </source>
</evidence>
<dbReference type="OrthoDB" id="327291at2157"/>
<evidence type="ECO:0000256" key="1">
    <source>
        <dbReference type="ARBA" id="ARBA00000085"/>
    </source>
</evidence>
<dbReference type="InterPro" id="IPR000014">
    <property type="entry name" value="PAS"/>
</dbReference>
<evidence type="ECO:0000259" key="14">
    <source>
        <dbReference type="PROSITE" id="PS50112"/>
    </source>
</evidence>
<evidence type="ECO:0000313" key="15">
    <source>
        <dbReference type="EMBL" id="RQG89262.1"/>
    </source>
</evidence>
<dbReference type="PANTHER" id="PTHR42878">
    <property type="entry name" value="TWO-COMPONENT HISTIDINE KINASE"/>
    <property type="match status" value="1"/>
</dbReference>
<dbReference type="Proteomes" id="UP000273828">
    <property type="component" value="Unassembled WGS sequence"/>
</dbReference>
<comment type="subcellular location">
    <subcellularLocation>
        <location evidence="2">Membrane</location>
        <topology evidence="2">Multi-pass membrane protein</topology>
    </subcellularLocation>
</comment>
<dbReference type="InterPro" id="IPR036890">
    <property type="entry name" value="HATPase_C_sf"/>
</dbReference>
<organism evidence="15 16">
    <name type="scientific">Natrarchaeobius halalkaliphilus</name>
    <dbReference type="NCBI Taxonomy" id="1679091"/>
    <lineage>
        <taxon>Archaea</taxon>
        <taxon>Methanobacteriati</taxon>
        <taxon>Methanobacteriota</taxon>
        <taxon>Stenosarchaea group</taxon>
        <taxon>Halobacteria</taxon>
        <taxon>Halobacteriales</taxon>
        <taxon>Natrialbaceae</taxon>
        <taxon>Natrarchaeobius</taxon>
    </lineage>
</organism>
<comment type="catalytic activity">
    <reaction evidence="1">
        <text>ATP + protein L-histidine = ADP + protein N-phospho-L-histidine.</text>
        <dbReference type="EC" id="2.7.13.3"/>
    </reaction>
</comment>
<dbReference type="SMART" id="SM00387">
    <property type="entry name" value="HATPase_c"/>
    <property type="match status" value="1"/>
</dbReference>
<keyword evidence="11" id="KW-0902">Two-component regulatory system</keyword>
<dbReference type="AlphaFoldDB" id="A0A3N6MV19"/>
<dbReference type="SUPFAM" id="SSF47384">
    <property type="entry name" value="Homodimeric domain of signal transducing histidine kinase"/>
    <property type="match status" value="1"/>
</dbReference>
<evidence type="ECO:0000259" key="13">
    <source>
        <dbReference type="PROSITE" id="PS50109"/>
    </source>
</evidence>
<dbReference type="Gene3D" id="3.30.565.10">
    <property type="entry name" value="Histidine kinase-like ATPase, C-terminal domain"/>
    <property type="match status" value="1"/>
</dbReference>
<dbReference type="CDD" id="cd00130">
    <property type="entry name" value="PAS"/>
    <property type="match status" value="1"/>
</dbReference>